<sequence>MLAAGFQDSACTGQHASDTHTAASPLTPTSREEALLPPRTPSRPAAALLCSVPLAAPGNRNGAGRDELTLPPARPPRPNSLQMPAAARPGAESRGLPSGAPLQGTALGLQDWWAPPSAWFPSSVPGGGPGEGSPACPRTVSKPQPARPLPCGLSTVCWVAVAPTGCRYQKLAISPSSPRPPVARDARTHEQELVFPRNRGPVADLTGTTAGPGPGGGSRLLSEPLTPGLAEKSAERRGSGF</sequence>
<reference evidence="2 3" key="1">
    <citation type="journal article" date="2020" name="Nature">
        <title>Six reference-quality genomes reveal evolution of bat adaptations.</title>
        <authorList>
            <person name="Jebb D."/>
            <person name="Huang Z."/>
            <person name="Pippel M."/>
            <person name="Hughes G.M."/>
            <person name="Lavrichenko K."/>
            <person name="Devanna P."/>
            <person name="Winkler S."/>
            <person name="Jermiin L.S."/>
            <person name="Skirmuntt E.C."/>
            <person name="Katzourakis A."/>
            <person name="Burkitt-Gray L."/>
            <person name="Ray D.A."/>
            <person name="Sullivan K.A.M."/>
            <person name="Roscito J.G."/>
            <person name="Kirilenko B.M."/>
            <person name="Davalos L.M."/>
            <person name="Corthals A.P."/>
            <person name="Power M.L."/>
            <person name="Jones G."/>
            <person name="Ransome R.D."/>
            <person name="Dechmann D.K.N."/>
            <person name="Locatelli A.G."/>
            <person name="Puechmaille S.J."/>
            <person name="Fedrigo O."/>
            <person name="Jarvis E.D."/>
            <person name="Hiller M."/>
            <person name="Vernes S.C."/>
            <person name="Myers E.W."/>
            <person name="Teeling E.C."/>
        </authorList>
    </citation>
    <scope>NUCLEOTIDE SEQUENCE [LARGE SCALE GENOMIC DNA]</scope>
    <source>
        <strain evidence="2">MRhiFer1</strain>
        <tissue evidence="2">Lung</tissue>
    </source>
</reference>
<feature type="region of interest" description="Disordered" evidence="1">
    <location>
        <begin position="118"/>
        <end position="146"/>
    </location>
</feature>
<comment type="caution">
    <text evidence="2">The sequence shown here is derived from an EMBL/GenBank/DDBJ whole genome shotgun (WGS) entry which is preliminary data.</text>
</comment>
<protein>
    <submittedName>
        <fullName evidence="2">Uncharacterized protein</fullName>
    </submittedName>
</protein>
<organism evidence="2 3">
    <name type="scientific">Rhinolophus ferrumequinum</name>
    <name type="common">Greater horseshoe bat</name>
    <dbReference type="NCBI Taxonomy" id="59479"/>
    <lineage>
        <taxon>Eukaryota</taxon>
        <taxon>Metazoa</taxon>
        <taxon>Chordata</taxon>
        <taxon>Craniata</taxon>
        <taxon>Vertebrata</taxon>
        <taxon>Euteleostomi</taxon>
        <taxon>Mammalia</taxon>
        <taxon>Eutheria</taxon>
        <taxon>Laurasiatheria</taxon>
        <taxon>Chiroptera</taxon>
        <taxon>Yinpterochiroptera</taxon>
        <taxon>Rhinolophoidea</taxon>
        <taxon>Rhinolophidae</taxon>
        <taxon>Rhinolophinae</taxon>
        <taxon>Rhinolophus</taxon>
    </lineage>
</organism>
<proteinExistence type="predicted"/>
<dbReference type="EMBL" id="JACAGC010000016">
    <property type="protein sequence ID" value="KAF6313024.1"/>
    <property type="molecule type" value="Genomic_DNA"/>
</dbReference>
<dbReference type="AlphaFoldDB" id="A0A7J7UJN8"/>
<feature type="compositionally biased region" description="Polar residues" evidence="1">
    <location>
        <begin position="9"/>
        <end position="29"/>
    </location>
</feature>
<evidence type="ECO:0000313" key="2">
    <source>
        <dbReference type="EMBL" id="KAF6313024.1"/>
    </source>
</evidence>
<gene>
    <name evidence="2" type="ORF">mRhiFer1_008555</name>
</gene>
<dbReference type="Proteomes" id="UP000585614">
    <property type="component" value="Unassembled WGS sequence"/>
</dbReference>
<feature type="region of interest" description="Disordered" evidence="1">
    <location>
        <begin position="196"/>
        <end position="241"/>
    </location>
</feature>
<feature type="region of interest" description="Disordered" evidence="1">
    <location>
        <begin position="1"/>
        <end position="104"/>
    </location>
</feature>
<feature type="compositionally biased region" description="Basic and acidic residues" evidence="1">
    <location>
        <begin position="232"/>
        <end position="241"/>
    </location>
</feature>
<evidence type="ECO:0000256" key="1">
    <source>
        <dbReference type="SAM" id="MobiDB-lite"/>
    </source>
</evidence>
<evidence type="ECO:0000313" key="3">
    <source>
        <dbReference type="Proteomes" id="UP000585614"/>
    </source>
</evidence>
<accession>A0A7J7UJN8</accession>
<name>A0A7J7UJN8_RHIFE</name>